<dbReference type="EMBL" id="JDVG02000128">
    <property type="protein sequence ID" value="KFB73967.1"/>
    <property type="molecule type" value="Genomic_DNA"/>
</dbReference>
<feature type="domain" description="NodB homology" evidence="1">
    <location>
        <begin position="23"/>
        <end position="288"/>
    </location>
</feature>
<reference evidence="2 3" key="1">
    <citation type="submission" date="2014-02" db="EMBL/GenBank/DDBJ databases">
        <title>Expanding our view of genomic diversity in Candidatus Accumulibacter clades.</title>
        <authorList>
            <person name="Skennerton C.T."/>
            <person name="Barr J.J."/>
            <person name="Slater F.R."/>
            <person name="Bond P.L."/>
            <person name="Tyson G.W."/>
        </authorList>
    </citation>
    <scope>NUCLEOTIDE SEQUENCE [LARGE SCALE GENOMIC DNA]</scope>
    <source>
        <strain evidence="3">BA-91</strain>
    </source>
</reference>
<dbReference type="Gene3D" id="3.20.20.370">
    <property type="entry name" value="Glycoside hydrolase/deacetylase"/>
    <property type="match status" value="1"/>
</dbReference>
<dbReference type="InterPro" id="IPR045235">
    <property type="entry name" value="PuuE_HpPgdA-like"/>
</dbReference>
<organism evidence="2 3">
    <name type="scientific">Candidatus Accumulibacter phosphatis</name>
    <dbReference type="NCBI Taxonomy" id="327160"/>
    <lineage>
        <taxon>Bacteria</taxon>
        <taxon>Pseudomonadati</taxon>
        <taxon>Pseudomonadota</taxon>
        <taxon>Betaproteobacteria</taxon>
        <taxon>Candidatus Accumulibacter</taxon>
    </lineage>
</organism>
<sequence>MPGQSITNGLTIDVEDYFQVSALAPYIPREQWDLRECRVERNVDRILLMLEANQTKATFFTLGWIAERYPRLVRRIVDDGHELASHGYGHQRVSDLTEATFSADIELAKKLLEDISGQEVRGYRAPSFSIGEGNLWAFDCLERAGYRYSSSIYPIHHDHYGMPDAPRFAHRVRAGLLELPVTTARFFDRNWPASGGGYFRLLPYALSRWLLQQVNQRDRQPAIFYFHPWEIDAGQPRITGISAKTRFRHYVNLQYTEGRLQRLIADFKWGRVDQVFLDSPLAEPVVKQ</sequence>
<dbReference type="Proteomes" id="UP000020077">
    <property type="component" value="Unassembled WGS sequence"/>
</dbReference>
<dbReference type="Pfam" id="PF11959">
    <property type="entry name" value="DUF3473"/>
    <property type="match status" value="1"/>
</dbReference>
<dbReference type="GO" id="GO:0005975">
    <property type="term" value="P:carbohydrate metabolic process"/>
    <property type="evidence" value="ECO:0007669"/>
    <property type="project" value="InterPro"/>
</dbReference>
<dbReference type="SUPFAM" id="SSF88713">
    <property type="entry name" value="Glycoside hydrolase/deacetylase"/>
    <property type="match status" value="1"/>
</dbReference>
<gene>
    <name evidence="2" type="ORF">AW09_000752</name>
</gene>
<proteinExistence type="predicted"/>
<dbReference type="PROSITE" id="PS51677">
    <property type="entry name" value="NODB"/>
    <property type="match status" value="1"/>
</dbReference>
<dbReference type="CDD" id="cd10941">
    <property type="entry name" value="CE4_PuuE_HpPgdA_like_2"/>
    <property type="match status" value="1"/>
</dbReference>
<dbReference type="InterPro" id="IPR002509">
    <property type="entry name" value="NODB_dom"/>
</dbReference>
<comment type="caution">
    <text evidence="2">The sequence shown here is derived from an EMBL/GenBank/DDBJ whole genome shotgun (WGS) entry which is preliminary data.</text>
</comment>
<dbReference type="PANTHER" id="PTHR47561:SF1">
    <property type="entry name" value="POLYSACCHARIDE DEACETYLASE FAMILY PROTEIN (AFU_ORTHOLOGUE AFUA_6G05030)"/>
    <property type="match status" value="1"/>
</dbReference>
<dbReference type="InterPro" id="IPR014344">
    <property type="entry name" value="XrtA_polysacc_deacetyl"/>
</dbReference>
<name>A0A080LYI6_9PROT</name>
<accession>A0A080LYI6</accession>
<dbReference type="GO" id="GO:0016810">
    <property type="term" value="F:hydrolase activity, acting on carbon-nitrogen (but not peptide) bonds"/>
    <property type="evidence" value="ECO:0007669"/>
    <property type="project" value="InterPro"/>
</dbReference>
<protein>
    <submittedName>
        <fullName evidence="2">Polysaccharide deacetylase family protein, PEP-CTERM locus subfamily</fullName>
    </submittedName>
</protein>
<dbReference type="InterPro" id="IPR022560">
    <property type="entry name" value="DUF3473"/>
</dbReference>
<dbReference type="Pfam" id="PF01522">
    <property type="entry name" value="Polysacc_deac_1"/>
    <property type="match status" value="1"/>
</dbReference>
<dbReference type="PANTHER" id="PTHR47561">
    <property type="entry name" value="POLYSACCHARIDE DEACETYLASE FAMILY PROTEIN (AFU_ORTHOLOGUE AFUA_6G05030)"/>
    <property type="match status" value="1"/>
</dbReference>
<evidence type="ECO:0000259" key="1">
    <source>
        <dbReference type="PROSITE" id="PS51677"/>
    </source>
</evidence>
<evidence type="ECO:0000313" key="2">
    <source>
        <dbReference type="EMBL" id="KFB73967.1"/>
    </source>
</evidence>
<evidence type="ECO:0000313" key="3">
    <source>
        <dbReference type="Proteomes" id="UP000020077"/>
    </source>
</evidence>
<dbReference type="AlphaFoldDB" id="A0A080LYI6"/>
<dbReference type="InterPro" id="IPR011330">
    <property type="entry name" value="Glyco_hydro/deAcase_b/a-brl"/>
</dbReference>
<dbReference type="NCBIfam" id="TIGR03006">
    <property type="entry name" value="pepcterm_polyde"/>
    <property type="match status" value="1"/>
</dbReference>